<keyword evidence="1" id="KW-0378">Hydrolase</keyword>
<dbReference type="AlphaFoldDB" id="A0A1I1RAF7"/>
<gene>
    <name evidence="1" type="ORF">SAMN05216167_104310</name>
</gene>
<sequence length="456" mass="47081">MHFNNKMRWGLVLTTLVGLVACTNNDVDPNAVSGETPSKGNADFTKYVAVGNSLTAGFSNGNALGGGLYREGQLNSYPSILAGQFKTVGGGDFVQPLFTEAQAAGSGYSKLIKVPSLADPTSLITSIAQVAPAAVRGTNSAGKPLYTKFSGTNQNLGVPGIRVADVLSAGYGSQQGNPYFERLLPATDAGQATTYFQYVSDNLTGATFFSCWLGNNDALGFATSGGTTPLTLSALFTTNFAAMMNKLTEGGRKGVVIGIPNITTAPLFSTLTIPLVLAQLNAILKPTTPLTALVVQTTAGVRPTQAGDLLLLTSALDYANIGSTAVGTKVGPFGLSATNPLPNQTVLDAGEVAALNASIADFNNTMKTQADAKGAAYVDPNTVLSQVTSASGLTQNGITYKGDFIQGGVFSLDGIHLTPAGYALMANEIIKGINAKYSSTIAPVNPANYRRVLLQP</sequence>
<protein>
    <submittedName>
        <fullName evidence="1">GDSL-like Lipase/Acylhydrolase</fullName>
    </submittedName>
</protein>
<dbReference type="PROSITE" id="PS51257">
    <property type="entry name" value="PROKAR_LIPOPROTEIN"/>
    <property type="match status" value="1"/>
</dbReference>
<dbReference type="SUPFAM" id="SSF52266">
    <property type="entry name" value="SGNH hydrolase"/>
    <property type="match status" value="1"/>
</dbReference>
<dbReference type="Proteomes" id="UP000198598">
    <property type="component" value="Unassembled WGS sequence"/>
</dbReference>
<evidence type="ECO:0000313" key="1">
    <source>
        <dbReference type="EMBL" id="SFD31107.1"/>
    </source>
</evidence>
<evidence type="ECO:0000313" key="2">
    <source>
        <dbReference type="Proteomes" id="UP000198598"/>
    </source>
</evidence>
<dbReference type="RefSeq" id="WP_093826861.1">
    <property type="nucleotide sequence ID" value="NZ_FOLQ01000004.1"/>
</dbReference>
<proteinExistence type="predicted"/>
<dbReference type="STRING" id="662367.SAMN05216167_104310"/>
<dbReference type="Gene3D" id="3.40.50.1110">
    <property type="entry name" value="SGNH hydrolase"/>
    <property type="match status" value="1"/>
</dbReference>
<keyword evidence="2" id="KW-1185">Reference proteome</keyword>
<dbReference type="EMBL" id="FOLQ01000004">
    <property type="protein sequence ID" value="SFD31107.1"/>
    <property type="molecule type" value="Genomic_DNA"/>
</dbReference>
<organism evidence="1 2">
    <name type="scientific">Spirosoma endophyticum</name>
    <dbReference type="NCBI Taxonomy" id="662367"/>
    <lineage>
        <taxon>Bacteria</taxon>
        <taxon>Pseudomonadati</taxon>
        <taxon>Bacteroidota</taxon>
        <taxon>Cytophagia</taxon>
        <taxon>Cytophagales</taxon>
        <taxon>Cytophagaceae</taxon>
        <taxon>Spirosoma</taxon>
    </lineage>
</organism>
<name>A0A1I1RAF7_9BACT</name>
<reference evidence="1 2" key="1">
    <citation type="submission" date="2016-10" db="EMBL/GenBank/DDBJ databases">
        <authorList>
            <person name="de Groot N.N."/>
        </authorList>
    </citation>
    <scope>NUCLEOTIDE SEQUENCE [LARGE SCALE GENOMIC DNA]</scope>
    <source>
        <strain evidence="1 2">DSM 26130</strain>
    </source>
</reference>
<dbReference type="OrthoDB" id="9764164at2"/>
<accession>A0A1I1RAF7</accession>
<dbReference type="GO" id="GO:0016788">
    <property type="term" value="F:hydrolase activity, acting on ester bonds"/>
    <property type="evidence" value="ECO:0007669"/>
    <property type="project" value="UniProtKB-ARBA"/>
</dbReference>
<dbReference type="InterPro" id="IPR036514">
    <property type="entry name" value="SGNH_hydro_sf"/>
</dbReference>